<dbReference type="PANTHER" id="PTHR46189">
    <property type="entry name" value="LD41958P"/>
    <property type="match status" value="1"/>
</dbReference>
<sequence length="159" mass="17905">SPVLFSHVLIKWCLLFTPCFISVCNFVFDLIGCKQLSLFSVFQEFLLSEDYNKMTPALTYQAHQGRVAVVLFVLEMEWLLSTGQDRNFTWHCSESGQQLGTYRTAAWVSGLQYPSTLSLSCCCLVYLQVSAPSEAARRTFKPSSLAHGVLTSRKGLEFL</sequence>
<evidence type="ECO:0000313" key="2">
    <source>
        <dbReference type="Proteomes" id="UP001476798"/>
    </source>
</evidence>
<dbReference type="InterPro" id="IPR042234">
    <property type="entry name" value="WDFY1/WDFY2"/>
</dbReference>
<proteinExistence type="predicted"/>
<dbReference type="Proteomes" id="UP001476798">
    <property type="component" value="Unassembled WGS sequence"/>
</dbReference>
<feature type="non-terminal residue" evidence="1">
    <location>
        <position position="1"/>
    </location>
</feature>
<name>A0ABV0P446_9TELE</name>
<organism evidence="1 2">
    <name type="scientific">Goodea atripinnis</name>
    <dbReference type="NCBI Taxonomy" id="208336"/>
    <lineage>
        <taxon>Eukaryota</taxon>
        <taxon>Metazoa</taxon>
        <taxon>Chordata</taxon>
        <taxon>Craniata</taxon>
        <taxon>Vertebrata</taxon>
        <taxon>Euteleostomi</taxon>
        <taxon>Actinopterygii</taxon>
        <taxon>Neopterygii</taxon>
        <taxon>Teleostei</taxon>
        <taxon>Neoteleostei</taxon>
        <taxon>Acanthomorphata</taxon>
        <taxon>Ovalentaria</taxon>
        <taxon>Atherinomorphae</taxon>
        <taxon>Cyprinodontiformes</taxon>
        <taxon>Goodeidae</taxon>
        <taxon>Goodea</taxon>
    </lineage>
</organism>
<comment type="caution">
    <text evidence="1">The sequence shown here is derived from an EMBL/GenBank/DDBJ whole genome shotgun (WGS) entry which is preliminary data.</text>
</comment>
<protein>
    <submittedName>
        <fullName evidence="1">Uncharacterized protein</fullName>
    </submittedName>
</protein>
<dbReference type="EMBL" id="JAHRIO010060132">
    <property type="protein sequence ID" value="MEQ2177478.1"/>
    <property type="molecule type" value="Genomic_DNA"/>
</dbReference>
<keyword evidence="2" id="KW-1185">Reference proteome</keyword>
<dbReference type="PANTHER" id="PTHR46189:SF3">
    <property type="entry name" value="WD REPEAT AND FYVE DOMAIN-CONTAINING PROTEIN 2"/>
    <property type="match status" value="1"/>
</dbReference>
<reference evidence="1 2" key="1">
    <citation type="submission" date="2021-06" db="EMBL/GenBank/DDBJ databases">
        <authorList>
            <person name="Palmer J.M."/>
        </authorList>
    </citation>
    <scope>NUCLEOTIDE SEQUENCE [LARGE SCALE GENOMIC DNA]</scope>
    <source>
        <strain evidence="1 2">GA_2019</strain>
        <tissue evidence="1">Muscle</tissue>
    </source>
</reference>
<gene>
    <name evidence="1" type="ORF">GOODEAATRI_004003</name>
</gene>
<accession>A0ABV0P446</accession>
<evidence type="ECO:0000313" key="1">
    <source>
        <dbReference type="EMBL" id="MEQ2177478.1"/>
    </source>
</evidence>